<evidence type="ECO:0000313" key="1">
    <source>
        <dbReference type="EMBL" id="KAJ3004230.1"/>
    </source>
</evidence>
<evidence type="ECO:0000313" key="2">
    <source>
        <dbReference type="Proteomes" id="UP001144978"/>
    </source>
</evidence>
<protein>
    <submittedName>
        <fullName evidence="1">Uncharacterized protein</fullName>
    </submittedName>
</protein>
<proteinExistence type="predicted"/>
<name>A0ACC1PX60_9APHY</name>
<sequence length="391" mass="43957">MKQPEGFEEKSPDWVWRLRKSLYGLKQAGRCWHEKLHEVLTKLGFDRLVCEHSVWVYLRDEARIIIPVFVDDITIASKSKDSIQRVKDELRAHFKLRDLGPTSWLLGVKIERDRAKHSLSISQRQYALDILERYGFANCDPVGTPMDPGLRLSADMCPSTPSAVREMQDVPYGQAVGSLFYLAVATRPDIARTVGNLARFSKSPGMAHWKAVKHLFRYIKGTLDYKLTYSPASSDELFTSYTDADHAGCPDTGRSTSGYVIKMGTGAISWSSRLQSIVALSTTEAEFVAAVSAGQEVLWLRNLLTEFGFDVSAASRLRIDNLSALSVAKNPEHHGRMKHLDLRFYWLRDEVAKGRIAIEHLRTSDMPADILTKSLAKPKVLEMVKMLGLGT</sequence>
<organism evidence="1 2">
    <name type="scientific">Trametes sanguinea</name>
    <dbReference type="NCBI Taxonomy" id="158606"/>
    <lineage>
        <taxon>Eukaryota</taxon>
        <taxon>Fungi</taxon>
        <taxon>Dikarya</taxon>
        <taxon>Basidiomycota</taxon>
        <taxon>Agaricomycotina</taxon>
        <taxon>Agaricomycetes</taxon>
        <taxon>Polyporales</taxon>
        <taxon>Polyporaceae</taxon>
        <taxon>Trametes</taxon>
    </lineage>
</organism>
<keyword evidence="2" id="KW-1185">Reference proteome</keyword>
<accession>A0ACC1PX60</accession>
<dbReference type="EMBL" id="JANSHE010001160">
    <property type="protein sequence ID" value="KAJ3004230.1"/>
    <property type="molecule type" value="Genomic_DNA"/>
</dbReference>
<reference evidence="1" key="1">
    <citation type="submission" date="2022-08" db="EMBL/GenBank/DDBJ databases">
        <title>Genome Sequence of Pycnoporus sanguineus.</title>
        <authorList>
            <person name="Buettner E."/>
        </authorList>
    </citation>
    <scope>NUCLEOTIDE SEQUENCE</scope>
    <source>
        <strain evidence="1">CG-C14</strain>
    </source>
</reference>
<dbReference type="Proteomes" id="UP001144978">
    <property type="component" value="Unassembled WGS sequence"/>
</dbReference>
<gene>
    <name evidence="1" type="ORF">NUW54_g4914</name>
</gene>
<comment type="caution">
    <text evidence="1">The sequence shown here is derived from an EMBL/GenBank/DDBJ whole genome shotgun (WGS) entry which is preliminary data.</text>
</comment>